<evidence type="ECO:0000313" key="3">
    <source>
        <dbReference type="Proteomes" id="UP000500938"/>
    </source>
</evidence>
<protein>
    <submittedName>
        <fullName evidence="2">Alpha/beta hydrolase</fullName>
    </submittedName>
</protein>
<proteinExistence type="predicted"/>
<dbReference type="RefSeq" id="WP_171226924.1">
    <property type="nucleotide sequence ID" value="NZ_CP053085.1"/>
</dbReference>
<gene>
    <name evidence="2" type="ORF">HKW67_19210</name>
</gene>
<dbReference type="InterPro" id="IPR022742">
    <property type="entry name" value="Hydrolase_4"/>
</dbReference>
<sequence>MTAAASIETREEKIESIGGTMIHVRSWRPETAPRGVVVICHGVLSHSGYYGWAAEQLVAAGYAVYALDLRGRGLSDGERFFIHAIDEYLGDVGATITLAKSREPRLPVFLLGHSAGGVISTVYALDHQHDLAGLVCESFAFQVYAPDLAVAALKGLEHIIPHARVLKLPIDGFSRDKDAVAAMKGDPLLANEAQPIGTVAELARAGDRLRKEFPHFTMPVMILHGTADIVTKPGGSQQFFDSAGSTDKTLKLYEGHFHDLLNDVDKELVMADITGWIVARTKDAVAH</sequence>
<dbReference type="AlphaFoldDB" id="A0A6M4IUQ0"/>
<accession>A0A6M4IUQ0</accession>
<keyword evidence="2" id="KW-0378">Hydrolase</keyword>
<dbReference type="GO" id="GO:0016787">
    <property type="term" value="F:hydrolase activity"/>
    <property type="evidence" value="ECO:0007669"/>
    <property type="project" value="UniProtKB-KW"/>
</dbReference>
<evidence type="ECO:0000259" key="1">
    <source>
        <dbReference type="Pfam" id="PF12146"/>
    </source>
</evidence>
<dbReference type="Pfam" id="PF12146">
    <property type="entry name" value="Hydrolase_4"/>
    <property type="match status" value="1"/>
</dbReference>
<dbReference type="KEGG" id="ggr:HKW67_19210"/>
<evidence type="ECO:0000313" key="2">
    <source>
        <dbReference type="EMBL" id="QJR37489.1"/>
    </source>
</evidence>
<dbReference type="Proteomes" id="UP000500938">
    <property type="component" value="Chromosome"/>
</dbReference>
<reference evidence="2 3" key="1">
    <citation type="submission" date="2020-05" db="EMBL/GenBank/DDBJ databases">
        <title>Complete genome sequence of Gemmatimonas greenlandica TET16.</title>
        <authorList>
            <person name="Zeng Y."/>
        </authorList>
    </citation>
    <scope>NUCLEOTIDE SEQUENCE [LARGE SCALE GENOMIC DNA]</scope>
    <source>
        <strain evidence="2 3">TET16</strain>
    </source>
</reference>
<dbReference type="SUPFAM" id="SSF53474">
    <property type="entry name" value="alpha/beta-Hydrolases"/>
    <property type="match status" value="1"/>
</dbReference>
<dbReference type="EMBL" id="CP053085">
    <property type="protein sequence ID" value="QJR37489.1"/>
    <property type="molecule type" value="Genomic_DNA"/>
</dbReference>
<keyword evidence="3" id="KW-1185">Reference proteome</keyword>
<name>A0A6M4IUQ0_9BACT</name>
<dbReference type="InterPro" id="IPR051044">
    <property type="entry name" value="MAG_DAG_Lipase"/>
</dbReference>
<dbReference type="Gene3D" id="3.40.50.1820">
    <property type="entry name" value="alpha/beta hydrolase"/>
    <property type="match status" value="1"/>
</dbReference>
<organism evidence="2 3">
    <name type="scientific">Gemmatimonas groenlandica</name>
    <dbReference type="NCBI Taxonomy" id="2732249"/>
    <lineage>
        <taxon>Bacteria</taxon>
        <taxon>Pseudomonadati</taxon>
        <taxon>Gemmatimonadota</taxon>
        <taxon>Gemmatimonadia</taxon>
        <taxon>Gemmatimonadales</taxon>
        <taxon>Gemmatimonadaceae</taxon>
        <taxon>Gemmatimonas</taxon>
    </lineage>
</organism>
<dbReference type="PANTHER" id="PTHR11614">
    <property type="entry name" value="PHOSPHOLIPASE-RELATED"/>
    <property type="match status" value="1"/>
</dbReference>
<feature type="domain" description="Serine aminopeptidase S33" evidence="1">
    <location>
        <begin position="32"/>
        <end position="265"/>
    </location>
</feature>
<dbReference type="InterPro" id="IPR029058">
    <property type="entry name" value="AB_hydrolase_fold"/>
</dbReference>